<dbReference type="SUPFAM" id="SSF46626">
    <property type="entry name" value="Cytochrome c"/>
    <property type="match status" value="1"/>
</dbReference>
<proteinExistence type="predicted"/>
<dbReference type="InterPro" id="IPR036909">
    <property type="entry name" value="Cyt_c-like_dom_sf"/>
</dbReference>
<evidence type="ECO:0000313" key="2">
    <source>
        <dbReference type="Proteomes" id="UP000253250"/>
    </source>
</evidence>
<dbReference type="AlphaFoldDB" id="A0A1C2FZV3"/>
<dbReference type="PROSITE" id="PS51007">
    <property type="entry name" value="CYTC"/>
    <property type="match status" value="1"/>
</dbReference>
<reference evidence="1 2" key="1">
    <citation type="submission" date="2018-02" db="EMBL/GenBank/DDBJ databases">
        <title>Insights into the biology of acidophilic members of the Acidiferrobacteraceae family derived from comparative genomic analyses.</title>
        <authorList>
            <person name="Issotta F."/>
            <person name="Thyssen C."/>
            <person name="Mena C."/>
            <person name="Moya A."/>
            <person name="Bellenberg S."/>
            <person name="Sproer C."/>
            <person name="Covarrubias P.C."/>
            <person name="Sand W."/>
            <person name="Quatrini R."/>
            <person name="Vera M."/>
        </authorList>
    </citation>
    <scope>NUCLEOTIDE SEQUENCE [LARGE SCALE GENOMIC DNA]</scope>
    <source>
        <strain evidence="2">m-1</strain>
    </source>
</reference>
<gene>
    <name evidence="1" type="primary">soxX</name>
    <name evidence="1" type="ORF">C4900_03580</name>
</gene>
<dbReference type="GO" id="GO:0009055">
    <property type="term" value="F:electron transfer activity"/>
    <property type="evidence" value="ECO:0007669"/>
    <property type="project" value="InterPro"/>
</dbReference>
<name>A0A1C2FZV3_9GAMM</name>
<accession>A0A1C2FZV3</accession>
<dbReference type="STRING" id="163359.A9R16_01390"/>
<keyword evidence="2" id="KW-1185">Reference proteome</keyword>
<dbReference type="Pfam" id="PF13442">
    <property type="entry name" value="Cytochrome_CBB3"/>
    <property type="match status" value="1"/>
</dbReference>
<dbReference type="OrthoDB" id="9793634at2"/>
<organism evidence="1 2">
    <name type="scientific">Acidiferrobacter thiooxydans</name>
    <dbReference type="NCBI Taxonomy" id="163359"/>
    <lineage>
        <taxon>Bacteria</taxon>
        <taxon>Pseudomonadati</taxon>
        <taxon>Pseudomonadota</taxon>
        <taxon>Gammaproteobacteria</taxon>
        <taxon>Acidiferrobacterales</taxon>
        <taxon>Acidiferrobacteraceae</taxon>
        <taxon>Acidiferrobacter</taxon>
    </lineage>
</organism>
<dbReference type="EMBL" id="PSYR01000001">
    <property type="protein sequence ID" value="RCN58852.1"/>
    <property type="molecule type" value="Genomic_DNA"/>
</dbReference>
<dbReference type="RefSeq" id="WP_083996068.1">
    <property type="nucleotide sequence ID" value="NZ_CP080624.1"/>
</dbReference>
<dbReference type="Proteomes" id="UP000253250">
    <property type="component" value="Unassembled WGS sequence"/>
</dbReference>
<dbReference type="InterPro" id="IPR030999">
    <property type="entry name" value="Thiosulf_SoxX"/>
</dbReference>
<evidence type="ECO:0000313" key="1">
    <source>
        <dbReference type="EMBL" id="RCN58852.1"/>
    </source>
</evidence>
<protein>
    <submittedName>
        <fullName evidence="1">Sulfur oxidation c-type cytochrome SoxX</fullName>
    </submittedName>
</protein>
<dbReference type="InterPro" id="IPR009056">
    <property type="entry name" value="Cyt_c-like_dom"/>
</dbReference>
<dbReference type="NCBIfam" id="TIGR04485">
    <property type="entry name" value="thiosulf_SoxX"/>
    <property type="match status" value="1"/>
</dbReference>
<dbReference type="Gene3D" id="1.10.760.10">
    <property type="entry name" value="Cytochrome c-like domain"/>
    <property type="match status" value="1"/>
</dbReference>
<sequence length="132" mass="14208">MGTKTALRAVRGVAVGVGLLLAPLAMAAGRAPTPKECAAHPTNPAVKGGCIVINRALGNCMACHVIAGTTMDGNLGPALRDLRQRFPNKQALFEQIYDPTINDRYTAMPPFGKDHILTKKQIREVVDFLWTL</sequence>
<dbReference type="GO" id="GO:0020037">
    <property type="term" value="F:heme binding"/>
    <property type="evidence" value="ECO:0007669"/>
    <property type="project" value="InterPro"/>
</dbReference>
<comment type="caution">
    <text evidence="1">The sequence shown here is derived from an EMBL/GenBank/DDBJ whole genome shotgun (WGS) entry which is preliminary data.</text>
</comment>